<sequence>MANDLNEQLEQAVFSIIKQGRWLAEEWEAAGLLPGEDLRPLLPQLIQRLQDGDPLAVNDDNALDLMADEITGALNALKPNYGDLVMRIDTSEHLIFDKDREQLRQLAERWKSFQGIRRHVRDLRAAMRQLKLELRRV</sequence>
<dbReference type="AlphaFoldDB" id="A0A9Q9HGE2"/>
<accession>A0A9Q9HGE2</accession>
<name>A0A9Q9HGE2_LEICA</name>
<reference evidence="1" key="1">
    <citation type="submission" date="2021-08" db="EMBL/GenBank/DDBJ databases">
        <authorList>
            <person name="Nwanade C."/>
            <person name="Wang M."/>
            <person name="Masoudi A."/>
            <person name="Yu Z."/>
            <person name="Liu J."/>
        </authorList>
    </citation>
    <scope>NUCLEOTIDE SEQUENCE</scope>
    <source>
        <strain evidence="1">S122</strain>
    </source>
</reference>
<dbReference type="Proteomes" id="UP001058713">
    <property type="component" value="Chromosome"/>
</dbReference>
<proteinExistence type="predicted"/>
<evidence type="ECO:0000313" key="2">
    <source>
        <dbReference type="Proteomes" id="UP001058713"/>
    </source>
</evidence>
<evidence type="ECO:0000313" key="1">
    <source>
        <dbReference type="EMBL" id="UWQ52336.1"/>
    </source>
</evidence>
<dbReference type="RefSeq" id="WP_259970222.1">
    <property type="nucleotide sequence ID" value="NZ_CP081070.1"/>
</dbReference>
<gene>
    <name evidence="1" type="ORF">K3721_09755</name>
</gene>
<protein>
    <submittedName>
        <fullName evidence="1">Uncharacterized protein</fullName>
    </submittedName>
</protein>
<dbReference type="EMBL" id="CP081070">
    <property type="protein sequence ID" value="UWQ52336.1"/>
    <property type="molecule type" value="Genomic_DNA"/>
</dbReference>
<organism evidence="1 2">
    <name type="scientific">Leisingera caerulea</name>
    <name type="common">Phaeobacter caeruleus</name>
    <dbReference type="NCBI Taxonomy" id="506591"/>
    <lineage>
        <taxon>Bacteria</taxon>
        <taxon>Pseudomonadati</taxon>
        <taxon>Pseudomonadota</taxon>
        <taxon>Alphaproteobacteria</taxon>
        <taxon>Rhodobacterales</taxon>
        <taxon>Roseobacteraceae</taxon>
        <taxon>Leisingera</taxon>
    </lineage>
</organism>
<dbReference type="KEGG" id="lcae:K3721_09755"/>